<accession>A0A5J4Z8Q2</accession>
<dbReference type="PANTHER" id="PTHR13192:SF3">
    <property type="entry name" value="COBALAMIN TRAFFICKING PROTEIN CBLD"/>
    <property type="match status" value="1"/>
</dbReference>
<organism evidence="1 2">
    <name type="scientific">Porphyridium purpureum</name>
    <name type="common">Red alga</name>
    <name type="synonym">Porphyridium cruentum</name>
    <dbReference type="NCBI Taxonomy" id="35688"/>
    <lineage>
        <taxon>Eukaryota</taxon>
        <taxon>Rhodophyta</taxon>
        <taxon>Bangiophyceae</taxon>
        <taxon>Porphyridiales</taxon>
        <taxon>Porphyridiaceae</taxon>
        <taxon>Porphyridium</taxon>
    </lineage>
</organism>
<dbReference type="Pfam" id="PF10229">
    <property type="entry name" value="MMADHC"/>
    <property type="match status" value="1"/>
</dbReference>
<evidence type="ECO:0000313" key="2">
    <source>
        <dbReference type="Proteomes" id="UP000324585"/>
    </source>
</evidence>
<comment type="caution">
    <text evidence="1">The sequence shown here is derived from an EMBL/GenBank/DDBJ whole genome shotgun (WGS) entry which is preliminary data.</text>
</comment>
<dbReference type="OMA" id="FMRFGCD"/>
<dbReference type="PANTHER" id="PTHR13192">
    <property type="entry name" value="MY011 PROTEIN"/>
    <property type="match status" value="1"/>
</dbReference>
<dbReference type="AlphaFoldDB" id="A0A5J4Z8Q2"/>
<sequence length="176" mass="19352">MAETLVGPTRCSHYVDFEYSVHTCPSAVLREVAGVFPDQREAILSKDPSGNSALLIVPTFQKAAASLLSWGDVQAAEKDRLLEEFLRWSKQVCDVLWAQGYWADVTDPCTGLPYYGTAGAQIYSDVHANMTILKYETENVGGCVVMAHPEWKYASYPATLFTTAPLETLHQALAST</sequence>
<proteinExistence type="predicted"/>
<reference evidence="2" key="1">
    <citation type="journal article" date="2019" name="Nat. Commun.">
        <title>Expansion of phycobilisome linker gene families in mesophilic red algae.</title>
        <authorList>
            <person name="Lee J."/>
            <person name="Kim D."/>
            <person name="Bhattacharya D."/>
            <person name="Yoon H.S."/>
        </authorList>
    </citation>
    <scope>NUCLEOTIDE SEQUENCE [LARGE SCALE GENOMIC DNA]</scope>
    <source>
        <strain evidence="2">CCMP 1328</strain>
    </source>
</reference>
<dbReference type="OrthoDB" id="10263782at2759"/>
<protein>
    <submittedName>
        <fullName evidence="1">Methylmalonic aciduria and homocystinuria type D-like, mitochondrial</fullName>
    </submittedName>
</protein>
<dbReference type="EMBL" id="VRMN01000001">
    <property type="protein sequence ID" value="KAA8499432.1"/>
    <property type="molecule type" value="Genomic_DNA"/>
</dbReference>
<dbReference type="GO" id="GO:0009235">
    <property type="term" value="P:cobalamin metabolic process"/>
    <property type="evidence" value="ECO:0007669"/>
    <property type="project" value="InterPro"/>
</dbReference>
<evidence type="ECO:0000313" key="1">
    <source>
        <dbReference type="EMBL" id="KAA8499432.1"/>
    </source>
</evidence>
<gene>
    <name evidence="1" type="ORF">FVE85_7017</name>
</gene>
<name>A0A5J4Z8Q2_PORPP</name>
<dbReference type="InterPro" id="IPR019362">
    <property type="entry name" value="MMADHC"/>
</dbReference>
<keyword evidence="2" id="KW-1185">Reference proteome</keyword>
<dbReference type="Proteomes" id="UP000324585">
    <property type="component" value="Unassembled WGS sequence"/>
</dbReference>